<evidence type="ECO:0000313" key="1">
    <source>
        <dbReference type="EMBL" id="KAI8548588.1"/>
    </source>
</evidence>
<keyword evidence="2" id="KW-1185">Reference proteome</keyword>
<organism evidence="1 2">
    <name type="scientific">Rhododendron molle</name>
    <name type="common">Chinese azalea</name>
    <name type="synonym">Azalea mollis</name>
    <dbReference type="NCBI Taxonomy" id="49168"/>
    <lineage>
        <taxon>Eukaryota</taxon>
        <taxon>Viridiplantae</taxon>
        <taxon>Streptophyta</taxon>
        <taxon>Embryophyta</taxon>
        <taxon>Tracheophyta</taxon>
        <taxon>Spermatophyta</taxon>
        <taxon>Magnoliopsida</taxon>
        <taxon>eudicotyledons</taxon>
        <taxon>Gunneridae</taxon>
        <taxon>Pentapetalae</taxon>
        <taxon>asterids</taxon>
        <taxon>Ericales</taxon>
        <taxon>Ericaceae</taxon>
        <taxon>Ericoideae</taxon>
        <taxon>Rhodoreae</taxon>
        <taxon>Rhododendron</taxon>
    </lineage>
</organism>
<protein>
    <submittedName>
        <fullName evidence="1">Uncharacterized protein</fullName>
    </submittedName>
</protein>
<comment type="caution">
    <text evidence="1">The sequence shown here is derived from an EMBL/GenBank/DDBJ whole genome shotgun (WGS) entry which is preliminary data.</text>
</comment>
<accession>A0ACC0N7S2</accession>
<reference evidence="1" key="1">
    <citation type="submission" date="2022-02" db="EMBL/GenBank/DDBJ databases">
        <title>Plant Genome Project.</title>
        <authorList>
            <person name="Zhang R.-G."/>
        </authorList>
    </citation>
    <scope>NUCLEOTIDE SEQUENCE</scope>
    <source>
        <strain evidence="1">AT1</strain>
    </source>
</reference>
<proteinExistence type="predicted"/>
<gene>
    <name evidence="1" type="ORF">RHMOL_Rhmol07G0284500</name>
</gene>
<evidence type="ECO:0000313" key="2">
    <source>
        <dbReference type="Proteomes" id="UP001062846"/>
    </source>
</evidence>
<dbReference type="Proteomes" id="UP001062846">
    <property type="component" value="Chromosome 7"/>
</dbReference>
<sequence length="315" mass="34889">MDGVGAFLDEEWESLNRMFSTGSEHENGFSFGTSSTFWPINSDVASINFGPTDESLSQLIIPNCDAFSSTNLHYFSQESRNTSSNENHQYHSDPNSFQGTNYAPNSGYFYAMDNEAENKTSLPLFSNNAIQEILHEKEEERSDDLENEDHNDKEELQPKRKNDSCEAPKKRTRASGDAPKGKKNVTSKKNRKLSLNGNGEVENINVATNGSAGCCSLEEDSVVYQELNGEETSESKSISGLDSDGKTRAGRGSASGPQSLYARVDISTMLEEAVQYVKFLQLQIKILSSDELWMYAPIAYNGMDTGLHQKIPPSQ</sequence>
<dbReference type="EMBL" id="CM046394">
    <property type="protein sequence ID" value="KAI8548588.1"/>
    <property type="molecule type" value="Genomic_DNA"/>
</dbReference>
<name>A0ACC0N7S2_RHOML</name>